<name>A0A6J6HGZ9_9ZZZZ</name>
<keyword evidence="3" id="KW-1133">Transmembrane helix</keyword>
<protein>
    <submittedName>
        <fullName evidence="4">Unannotated protein</fullName>
    </submittedName>
</protein>
<reference evidence="4" key="1">
    <citation type="submission" date="2020-05" db="EMBL/GenBank/DDBJ databases">
        <authorList>
            <person name="Chiriac C."/>
            <person name="Salcher M."/>
            <person name="Ghai R."/>
            <person name="Kavagutti S V."/>
        </authorList>
    </citation>
    <scope>NUCLEOTIDE SEQUENCE</scope>
</reference>
<dbReference type="PANTHER" id="PTHR45661">
    <property type="entry name" value="SURFACE ANTIGEN"/>
    <property type="match status" value="1"/>
</dbReference>
<dbReference type="Gene3D" id="2.60.40.4270">
    <property type="entry name" value="Listeria-Bacteroides repeat domain"/>
    <property type="match status" value="2"/>
</dbReference>
<dbReference type="AlphaFoldDB" id="A0A6J6HGZ9"/>
<proteinExistence type="predicted"/>
<comment type="subcellular location">
    <subcellularLocation>
        <location evidence="1">Cell envelope</location>
    </subcellularLocation>
</comment>
<evidence type="ECO:0000256" key="1">
    <source>
        <dbReference type="ARBA" id="ARBA00004196"/>
    </source>
</evidence>
<feature type="compositionally biased region" description="Gly residues" evidence="2">
    <location>
        <begin position="996"/>
        <end position="1013"/>
    </location>
</feature>
<dbReference type="Pfam" id="PF13306">
    <property type="entry name" value="LRR_5"/>
    <property type="match status" value="2"/>
</dbReference>
<organism evidence="4">
    <name type="scientific">freshwater metagenome</name>
    <dbReference type="NCBI Taxonomy" id="449393"/>
    <lineage>
        <taxon>unclassified sequences</taxon>
        <taxon>metagenomes</taxon>
        <taxon>ecological metagenomes</taxon>
    </lineage>
</organism>
<gene>
    <name evidence="4" type="ORF">UFOPK1835_00891</name>
</gene>
<feature type="transmembrane region" description="Helical" evidence="3">
    <location>
        <begin position="1043"/>
        <end position="1061"/>
    </location>
</feature>
<dbReference type="PANTHER" id="PTHR45661:SF3">
    <property type="entry name" value="IG-LIKE DOMAIN-CONTAINING PROTEIN"/>
    <property type="match status" value="1"/>
</dbReference>
<dbReference type="InterPro" id="IPR042229">
    <property type="entry name" value="Listeria/Bacterioides_rpt_sf"/>
</dbReference>
<evidence type="ECO:0000256" key="3">
    <source>
        <dbReference type="SAM" id="Phobius"/>
    </source>
</evidence>
<sequence length="1080" mass="109691">MTLTANMQFGRIRRTFAAVLVVLVAALALPILTGGTAGADSIDTSGLFTYTSNGTRITITGCTASCAGESVTIPSTIDGLPVEWVRGNGAAVWANGAAIAQLTIPSSVTWFGVESWQGNVASVVFAPNSKVTSLGEFLFANNGRVRSITLPDHLESISQYAFYNAGLDSITLPPTLTSIGSDAFKANRFTEVTIPASVTSYGGAFSANVNITLAPPATSSVTYALDGGSMTSGASAPTQADTVQNTTFTVGNGTDPVKEGFEFGGWNNGSSTYVDGATYTMGGNPVTLTAVWLTNVWTYTVNNGQVDVTGCTPKCADAALTIPSVIEGLPVTSVAKNANFSTGGGHIAQLTIPNSVTRFGGVWQGNTNISKIVFAPNSKITSIDGFQFANTGGMRSIVLPDHLGSIGEYAFYNAGLDSITIPGTVTGIGGEAFKANRFTEVTIPASVTSYGGAFSPGVNITLAPLATSSVTYALAGGAMPSGASAPTQADTLQNTSFTVGNGTDPVRMGYAFGGWSGYWGTVYADGASFPMGGVPETLTAVWVPTFAITYDLNTGTGATPTQLPLVAGGTFQVASGAGLTLADNIFVGWADQAKTYEAGETYTVGSSAVTLTAVWEEVYSVTYDLNGGDGTVPTQSPVVSLGAFQVASGAGLTLADHVFVGWSKGLVTYEAGETFTVGMTAVTLTAVWQRIYSVTYDLNGGAGSTPTQSPLASSGTFQVASGAGLTLADNTFVGWSDGSTTYEAGETFTVGMTAVTLTAVWQRIYSVTYDLNGGAGSTPTQSPLASSGTFQVASAGGISLEGYSFLNWSDGSSTFDAGDIYTIGSSAVTLRAVWAINEAPIPDNVLPPGVDDSMIGDPTNITLSGSTDTTLTLGADGTNASILVPAGALPAGTTLSVYPVLVSAGLANTFPSGDNFVVSLIVTWRAPDGSVPIAGVPVTMTISNAAIKAGDEVYQYFDGVLTLMGTATQDGTISFTFTEDPVFTVSTPVATDDGDGGTPGDGPGPGETPGAGDGVVEDVVEDVVASGAATGTVLPYTGSSTSTPIGIALVLLILGGAMVLATRRKNADLVGGSDEATAIN</sequence>
<dbReference type="GO" id="GO:0030313">
    <property type="term" value="C:cell envelope"/>
    <property type="evidence" value="ECO:0007669"/>
    <property type="project" value="UniProtKB-SubCell"/>
</dbReference>
<dbReference type="InterPro" id="IPR026906">
    <property type="entry name" value="LRR_5"/>
</dbReference>
<dbReference type="Pfam" id="PF09479">
    <property type="entry name" value="Flg_new"/>
    <property type="match status" value="4"/>
</dbReference>
<dbReference type="InterPro" id="IPR053139">
    <property type="entry name" value="Surface_bspA-like"/>
</dbReference>
<dbReference type="InterPro" id="IPR032675">
    <property type="entry name" value="LRR_dom_sf"/>
</dbReference>
<dbReference type="Gene3D" id="3.80.10.10">
    <property type="entry name" value="Ribonuclease Inhibitor"/>
    <property type="match status" value="2"/>
</dbReference>
<evidence type="ECO:0000313" key="4">
    <source>
        <dbReference type="EMBL" id="CAB4607908.1"/>
    </source>
</evidence>
<evidence type="ECO:0000256" key="2">
    <source>
        <dbReference type="SAM" id="MobiDB-lite"/>
    </source>
</evidence>
<keyword evidence="3" id="KW-0812">Transmembrane</keyword>
<feature type="region of interest" description="Disordered" evidence="2">
    <location>
        <begin position="987"/>
        <end position="1014"/>
    </location>
</feature>
<keyword evidence="3" id="KW-0472">Membrane</keyword>
<dbReference type="NCBIfam" id="TIGR01167">
    <property type="entry name" value="LPXTG_anchor"/>
    <property type="match status" value="1"/>
</dbReference>
<dbReference type="InterPro" id="IPR013378">
    <property type="entry name" value="InlB-like_B-rpt"/>
</dbReference>
<dbReference type="EMBL" id="CAEZUP010000030">
    <property type="protein sequence ID" value="CAB4607908.1"/>
    <property type="molecule type" value="Genomic_DNA"/>
</dbReference>
<accession>A0A6J6HGZ9</accession>